<dbReference type="Proteomes" id="UP001222800">
    <property type="component" value="Chromosome"/>
</dbReference>
<keyword evidence="1" id="KW-0472">Membrane</keyword>
<dbReference type="EMBL" id="CP120733">
    <property type="protein sequence ID" value="WFD11944.1"/>
    <property type="molecule type" value="Genomic_DNA"/>
</dbReference>
<evidence type="ECO:0000256" key="1">
    <source>
        <dbReference type="SAM" id="Phobius"/>
    </source>
</evidence>
<dbReference type="Pfam" id="PF11337">
    <property type="entry name" value="DUF3139"/>
    <property type="match status" value="1"/>
</dbReference>
<reference evidence="2 3" key="1">
    <citation type="submission" date="2023-03" db="EMBL/GenBank/DDBJ databases">
        <title>Complete genome sequence of Tepidibacter sp. SWIR-1, isolated from a deep-sea hydrothermal vent.</title>
        <authorList>
            <person name="Li X."/>
        </authorList>
    </citation>
    <scope>NUCLEOTIDE SEQUENCE [LARGE SCALE GENOMIC DNA]</scope>
    <source>
        <strain evidence="2 3">SWIR-1</strain>
    </source>
</reference>
<accession>A0ABY8EJG2</accession>
<sequence length="126" mass="14821">MSKKRIFISIICALIVGLWIIYNPVQKHFAEQKMYKYMKKQGIKKDNIESKKITTGLLNTDYYITVKLKDDPNFQYEYLYQPRGGLFNPKHCYFRLSVYSDKTNGEYSVGNKNIPKYLSLGDDLID</sequence>
<feature type="transmembrane region" description="Helical" evidence="1">
    <location>
        <begin position="6"/>
        <end position="25"/>
    </location>
</feature>
<evidence type="ECO:0000313" key="3">
    <source>
        <dbReference type="Proteomes" id="UP001222800"/>
    </source>
</evidence>
<organism evidence="2 3">
    <name type="scientific">Tepidibacter hydrothermalis</name>
    <dbReference type="NCBI Taxonomy" id="3036126"/>
    <lineage>
        <taxon>Bacteria</taxon>
        <taxon>Bacillati</taxon>
        <taxon>Bacillota</taxon>
        <taxon>Clostridia</taxon>
        <taxon>Peptostreptococcales</taxon>
        <taxon>Peptostreptococcaceae</taxon>
        <taxon>Tepidibacter</taxon>
    </lineage>
</organism>
<keyword evidence="1" id="KW-1133">Transmembrane helix</keyword>
<keyword evidence="1" id="KW-0812">Transmembrane</keyword>
<dbReference type="InterPro" id="IPR021486">
    <property type="entry name" value="DUF3139"/>
</dbReference>
<protein>
    <submittedName>
        <fullName evidence="2">DUF3139 domain-containing protein</fullName>
    </submittedName>
</protein>
<proteinExistence type="predicted"/>
<keyword evidence="3" id="KW-1185">Reference proteome</keyword>
<evidence type="ECO:0000313" key="2">
    <source>
        <dbReference type="EMBL" id="WFD11944.1"/>
    </source>
</evidence>
<dbReference type="RefSeq" id="WP_277734169.1">
    <property type="nucleotide sequence ID" value="NZ_CP120733.1"/>
</dbReference>
<gene>
    <name evidence="2" type="ORF">P4S50_07670</name>
</gene>
<name>A0ABY8EJG2_9FIRM</name>